<gene>
    <name evidence="1" type="ORF">HA482_01935</name>
</gene>
<reference evidence="1 2" key="1">
    <citation type="journal article" date="2020" name="Arch. Microbiol.">
        <title>Bradyrhizobium campsiandrae sp. nov., a nitrogen-fixing bacterial strain isolated from a native leguminous tree from the Amazon adapted to flooded conditions.</title>
        <authorList>
            <person name="Cabral Michel D."/>
            <person name="Martins da Costa E."/>
            <person name="Azarias Guimaraes A."/>
            <person name="Soares de Carvalho T."/>
            <person name="Santos de Castro Caputo P."/>
            <person name="Willems A."/>
            <person name="de Souza Moreira F.M."/>
        </authorList>
    </citation>
    <scope>NUCLEOTIDE SEQUENCE [LARGE SCALE GENOMIC DNA]</scope>
    <source>
        <strain evidence="2">INPA 384B</strain>
    </source>
</reference>
<comment type="caution">
    <text evidence="1">The sequence shown here is derived from an EMBL/GenBank/DDBJ whole genome shotgun (WGS) entry which is preliminary data.</text>
</comment>
<organism evidence="1 2">
    <name type="scientific">Bradyrhizobium campsiandrae</name>
    <dbReference type="NCBI Taxonomy" id="1729892"/>
    <lineage>
        <taxon>Bacteria</taxon>
        <taxon>Pseudomonadati</taxon>
        <taxon>Pseudomonadota</taxon>
        <taxon>Alphaproteobacteria</taxon>
        <taxon>Hyphomicrobiales</taxon>
        <taxon>Nitrobacteraceae</taxon>
        <taxon>Bradyrhizobium</taxon>
    </lineage>
</organism>
<name>A0ABR7TYT4_9BRAD</name>
<dbReference type="EMBL" id="JAATTO010000002">
    <property type="protein sequence ID" value="MBC9976974.1"/>
    <property type="molecule type" value="Genomic_DNA"/>
</dbReference>
<dbReference type="RefSeq" id="WP_210332110.1">
    <property type="nucleotide sequence ID" value="NZ_JAATTO010000002.1"/>
</dbReference>
<evidence type="ECO:0000313" key="2">
    <source>
        <dbReference type="Proteomes" id="UP000639516"/>
    </source>
</evidence>
<protein>
    <submittedName>
        <fullName evidence="1">Uncharacterized protein</fullName>
    </submittedName>
</protein>
<dbReference type="Proteomes" id="UP000639516">
    <property type="component" value="Unassembled WGS sequence"/>
</dbReference>
<keyword evidence="2" id="KW-1185">Reference proteome</keyword>
<proteinExistence type="predicted"/>
<evidence type="ECO:0000313" key="1">
    <source>
        <dbReference type="EMBL" id="MBC9976974.1"/>
    </source>
</evidence>
<accession>A0ABR7TYT4</accession>
<sequence length="246" mass="27265">MMVKYREFRWKIDGAYTAETMPLDRLMEYIKELMTMLGSPQHFHLTQVVSASTSPVFKVDEEAIPQIQTRAAQIRAGIAPLDVRRAYRKINSMLREDGGDAVFLEGAAEVIPFPGIRAPVPQAITGIQQPGSLDGRLISIGGKSESVPLQLETPEKVLTHIYAKRALAKEISKLLFEPIRLLGQGRWSRDEDGEWSMDRFTVHGFEPLGADDLISVVGSLKAVNADWPDDPLAALDALRHGDSESD</sequence>